<evidence type="ECO:0000313" key="3">
    <source>
        <dbReference type="EMBL" id="MBB5130790.1"/>
    </source>
</evidence>
<dbReference type="InterPro" id="IPR003594">
    <property type="entry name" value="HATPase_dom"/>
</dbReference>
<keyword evidence="1" id="KW-0723">Serine/threonine-protein kinase</keyword>
<dbReference type="InterPro" id="IPR036890">
    <property type="entry name" value="HATPase_C_sf"/>
</dbReference>
<dbReference type="GO" id="GO:0004674">
    <property type="term" value="F:protein serine/threonine kinase activity"/>
    <property type="evidence" value="ECO:0007669"/>
    <property type="project" value="UniProtKB-KW"/>
</dbReference>
<sequence>MPVSVSRCEFAGTPLAARDGREFVAKTLAGHPRIDDLVQITSELIANAVRHSHSKRPGGRVAVTVVEGTDFDGIAFAGVKVTDDGSEQRPYVKRWPRVEESGYGLALVEELADRWGHYITRDRRTVWAAVTVS</sequence>
<dbReference type="PANTHER" id="PTHR35526:SF3">
    <property type="entry name" value="ANTI-SIGMA-F FACTOR RSBW"/>
    <property type="match status" value="1"/>
</dbReference>
<proteinExistence type="predicted"/>
<keyword evidence="1" id="KW-0418">Kinase</keyword>
<keyword evidence="4" id="KW-1185">Reference proteome</keyword>
<feature type="domain" description="Histidine kinase/HSP90-like ATPase" evidence="2">
    <location>
        <begin position="21"/>
        <end position="125"/>
    </location>
</feature>
<dbReference type="Gene3D" id="3.30.565.10">
    <property type="entry name" value="Histidine kinase-like ATPase, C-terminal domain"/>
    <property type="match status" value="1"/>
</dbReference>
<name>A0A840P031_9ACTN</name>
<dbReference type="Proteomes" id="UP000578449">
    <property type="component" value="Unassembled WGS sequence"/>
</dbReference>
<evidence type="ECO:0000259" key="2">
    <source>
        <dbReference type="Pfam" id="PF13581"/>
    </source>
</evidence>
<dbReference type="SUPFAM" id="SSF55874">
    <property type="entry name" value="ATPase domain of HSP90 chaperone/DNA topoisomerase II/histidine kinase"/>
    <property type="match status" value="1"/>
</dbReference>
<protein>
    <submittedName>
        <fullName evidence="3">Anti-sigma regulatory factor (Ser/Thr protein kinase)</fullName>
    </submittedName>
</protein>
<dbReference type="InterPro" id="IPR050267">
    <property type="entry name" value="Anti-sigma-factor_SerPK"/>
</dbReference>
<comment type="caution">
    <text evidence="3">The sequence shown here is derived from an EMBL/GenBank/DDBJ whole genome shotgun (WGS) entry which is preliminary data.</text>
</comment>
<dbReference type="RefSeq" id="WP_185047619.1">
    <property type="nucleotide sequence ID" value="NZ_BAABIX010000013.1"/>
</dbReference>
<organism evidence="3 4">
    <name type="scientific">Thermocatellispora tengchongensis</name>
    <dbReference type="NCBI Taxonomy" id="1073253"/>
    <lineage>
        <taxon>Bacteria</taxon>
        <taxon>Bacillati</taxon>
        <taxon>Actinomycetota</taxon>
        <taxon>Actinomycetes</taxon>
        <taxon>Streptosporangiales</taxon>
        <taxon>Streptosporangiaceae</taxon>
        <taxon>Thermocatellispora</taxon>
    </lineage>
</organism>
<reference evidence="3 4" key="1">
    <citation type="submission" date="2020-08" db="EMBL/GenBank/DDBJ databases">
        <title>Genomic Encyclopedia of Type Strains, Phase IV (KMG-IV): sequencing the most valuable type-strain genomes for metagenomic binning, comparative biology and taxonomic classification.</title>
        <authorList>
            <person name="Goeker M."/>
        </authorList>
    </citation>
    <scope>NUCLEOTIDE SEQUENCE [LARGE SCALE GENOMIC DNA]</scope>
    <source>
        <strain evidence="3 4">DSM 45615</strain>
    </source>
</reference>
<dbReference type="Pfam" id="PF13581">
    <property type="entry name" value="HATPase_c_2"/>
    <property type="match status" value="1"/>
</dbReference>
<accession>A0A840P031</accession>
<dbReference type="AlphaFoldDB" id="A0A840P031"/>
<dbReference type="PANTHER" id="PTHR35526">
    <property type="entry name" value="ANTI-SIGMA-F FACTOR RSBW-RELATED"/>
    <property type="match status" value="1"/>
</dbReference>
<dbReference type="CDD" id="cd16936">
    <property type="entry name" value="HATPase_RsbW-like"/>
    <property type="match status" value="1"/>
</dbReference>
<evidence type="ECO:0000313" key="4">
    <source>
        <dbReference type="Proteomes" id="UP000578449"/>
    </source>
</evidence>
<gene>
    <name evidence="3" type="ORF">HNP84_000478</name>
</gene>
<dbReference type="EMBL" id="JACHGN010000001">
    <property type="protein sequence ID" value="MBB5130790.1"/>
    <property type="molecule type" value="Genomic_DNA"/>
</dbReference>
<keyword evidence="1" id="KW-0808">Transferase</keyword>
<evidence type="ECO:0000256" key="1">
    <source>
        <dbReference type="ARBA" id="ARBA00022527"/>
    </source>
</evidence>